<proteinExistence type="predicted"/>
<dbReference type="Proteomes" id="UP000228561">
    <property type="component" value="Unassembled WGS sequence"/>
</dbReference>
<dbReference type="AlphaFoldDB" id="A0A2M7B990"/>
<evidence type="ECO:0000313" key="4">
    <source>
        <dbReference type="Proteomes" id="UP000228561"/>
    </source>
</evidence>
<name>A0A2M7B990_9BACT</name>
<evidence type="ECO:0000256" key="1">
    <source>
        <dbReference type="SAM" id="Coils"/>
    </source>
</evidence>
<gene>
    <name evidence="3" type="ORF">COS58_01080</name>
</gene>
<feature type="coiled-coil region" evidence="1">
    <location>
        <begin position="62"/>
        <end position="117"/>
    </location>
</feature>
<sequence>MSRDTLKYSSEKFGNTAFADALLGAQEKAVRKSTLENAVETFVKAGEKTAVIVSALPDLGEIEASEAELPTLESVKEQIRTEAEDGRQWAEAAGAKIVQLKENIERVGIEIRKIESDPNSKFSATAQNLVAQLKAVETREKGKLDQILSVKNDALKAHMEFSALLEEIRGTDPSHLGEVREIYSRVMRLGHRRIVSKKEIDDAQAAKKSLRGLIFFEGTASVPAFDSAGGRALDAELRKLTDAAKFSKATSIKTRGNADLSRFEIGKPGLYYFFSPKRIEGERKFGESHALVELRDINKGKYDWKEGKKVFRAPFVVVEVKDAIGSLARFVSDRWIPYYWVKTGQIVPAKDKDGKPKRLPQDEFDRVVHLISTLRALYGVWRKGLNSEAAKPKEKSDEPAYATPVADMAGVVVETVTPEKTEKPSKPKKVKKA</sequence>
<protein>
    <submittedName>
        <fullName evidence="3">Uncharacterized protein</fullName>
    </submittedName>
</protein>
<keyword evidence="1" id="KW-0175">Coiled coil</keyword>
<comment type="caution">
    <text evidence="3">The sequence shown here is derived from an EMBL/GenBank/DDBJ whole genome shotgun (WGS) entry which is preliminary data.</text>
</comment>
<feature type="region of interest" description="Disordered" evidence="2">
    <location>
        <begin position="413"/>
        <end position="433"/>
    </location>
</feature>
<accession>A0A2M7B990</accession>
<organism evidence="3 4">
    <name type="scientific">Candidatus Tagabacteria bacterium CG03_land_8_20_14_0_80_41_22</name>
    <dbReference type="NCBI Taxonomy" id="1975020"/>
    <lineage>
        <taxon>Bacteria</taxon>
        <taxon>Candidatus Tagaibacteriota</taxon>
    </lineage>
</organism>
<reference evidence="4" key="1">
    <citation type="submission" date="2017-09" db="EMBL/GenBank/DDBJ databases">
        <title>Depth-based differentiation of microbial function through sediment-hosted aquifers and enrichment of novel symbionts in the deep terrestrial subsurface.</title>
        <authorList>
            <person name="Probst A.J."/>
            <person name="Ladd B."/>
            <person name="Jarett J.K."/>
            <person name="Geller-Mcgrath D.E."/>
            <person name="Sieber C.M.K."/>
            <person name="Emerson J.B."/>
            <person name="Anantharaman K."/>
            <person name="Thomas B.C."/>
            <person name="Malmstrom R."/>
            <person name="Stieglmeier M."/>
            <person name="Klingl A."/>
            <person name="Woyke T."/>
            <person name="Ryan C.M."/>
            <person name="Banfield J.F."/>
        </authorList>
    </citation>
    <scope>NUCLEOTIDE SEQUENCE [LARGE SCALE GENOMIC DNA]</scope>
</reference>
<dbReference type="EMBL" id="PEVG01000013">
    <property type="protein sequence ID" value="PIU99675.1"/>
    <property type="molecule type" value="Genomic_DNA"/>
</dbReference>
<evidence type="ECO:0000256" key="2">
    <source>
        <dbReference type="SAM" id="MobiDB-lite"/>
    </source>
</evidence>
<evidence type="ECO:0000313" key="3">
    <source>
        <dbReference type="EMBL" id="PIU99675.1"/>
    </source>
</evidence>